<protein>
    <submittedName>
        <fullName evidence="2">Aldo/keto reductase</fullName>
    </submittedName>
</protein>
<evidence type="ECO:0000259" key="1">
    <source>
        <dbReference type="Pfam" id="PF00248"/>
    </source>
</evidence>
<dbReference type="RefSeq" id="WP_345360907.1">
    <property type="nucleotide sequence ID" value="NZ_BAABHJ010000022.1"/>
</dbReference>
<organism evidence="2 3">
    <name type="scientific">Actinoallomurus liliacearum</name>
    <dbReference type="NCBI Taxonomy" id="1080073"/>
    <lineage>
        <taxon>Bacteria</taxon>
        <taxon>Bacillati</taxon>
        <taxon>Actinomycetota</taxon>
        <taxon>Actinomycetes</taxon>
        <taxon>Streptosporangiales</taxon>
        <taxon>Thermomonosporaceae</taxon>
        <taxon>Actinoallomurus</taxon>
    </lineage>
</organism>
<dbReference type="PANTHER" id="PTHR42686">
    <property type="entry name" value="GH17980P-RELATED"/>
    <property type="match status" value="1"/>
</dbReference>
<sequence length="334" mass="36355">MIDLHTTVQIGDTGLRVPRIGLGTASLGNFLRPISDEDATAVIARALDRGIRYLDTAPLYGHGLAERRVRAAIADIPRDELVISTKVGRLLREGAPRDESQYFDGEPFYKDVPSAGPVWDFSEYGIRRSVEESMQRVGVDRFDILHLHDPDDHFDQASTTGYKALSELRADGRVQAIGAGMNRTPVLTELVRECDLDVILLAGRYTLLDQSGMDELLPMCARRATSVVAGGVFNSGVLIDPEPGTTFDYVPASPEVIDRARRIRGICDRHGVPLAAAAVQFPLAHPQVCSVLLGPRSLGELDMDLGLLSVDIPAALWADLRAADLLRPDAPCPE</sequence>
<feature type="domain" description="NADP-dependent oxidoreductase" evidence="1">
    <location>
        <begin position="19"/>
        <end position="323"/>
    </location>
</feature>
<keyword evidence="3" id="KW-1185">Reference proteome</keyword>
<dbReference type="PANTHER" id="PTHR42686:SF1">
    <property type="entry name" value="GH17980P-RELATED"/>
    <property type="match status" value="1"/>
</dbReference>
<dbReference type="Pfam" id="PF00248">
    <property type="entry name" value="Aldo_ket_red"/>
    <property type="match status" value="1"/>
</dbReference>
<comment type="caution">
    <text evidence="2">The sequence shown here is derived from an EMBL/GenBank/DDBJ whole genome shotgun (WGS) entry which is preliminary data.</text>
</comment>
<gene>
    <name evidence="2" type="ORF">GCM10023195_56520</name>
</gene>
<accession>A0ABP8TPJ1</accession>
<dbReference type="EMBL" id="BAABHJ010000022">
    <property type="protein sequence ID" value="GAA4613096.1"/>
    <property type="molecule type" value="Genomic_DNA"/>
</dbReference>
<dbReference type="Proteomes" id="UP001500212">
    <property type="component" value="Unassembled WGS sequence"/>
</dbReference>
<dbReference type="InterPro" id="IPR036812">
    <property type="entry name" value="NAD(P)_OxRdtase_dom_sf"/>
</dbReference>
<proteinExistence type="predicted"/>
<name>A0ABP8TPJ1_9ACTN</name>
<dbReference type="InterPro" id="IPR023210">
    <property type="entry name" value="NADP_OxRdtase_dom"/>
</dbReference>
<dbReference type="Gene3D" id="3.20.20.100">
    <property type="entry name" value="NADP-dependent oxidoreductase domain"/>
    <property type="match status" value="1"/>
</dbReference>
<evidence type="ECO:0000313" key="2">
    <source>
        <dbReference type="EMBL" id="GAA4613096.1"/>
    </source>
</evidence>
<reference evidence="3" key="1">
    <citation type="journal article" date="2019" name="Int. J. Syst. Evol. Microbiol.">
        <title>The Global Catalogue of Microorganisms (GCM) 10K type strain sequencing project: providing services to taxonomists for standard genome sequencing and annotation.</title>
        <authorList>
            <consortium name="The Broad Institute Genomics Platform"/>
            <consortium name="The Broad Institute Genome Sequencing Center for Infectious Disease"/>
            <person name="Wu L."/>
            <person name="Ma J."/>
        </authorList>
    </citation>
    <scope>NUCLEOTIDE SEQUENCE [LARGE SCALE GENOMIC DNA]</scope>
    <source>
        <strain evidence="3">JCM 17938</strain>
    </source>
</reference>
<evidence type="ECO:0000313" key="3">
    <source>
        <dbReference type="Proteomes" id="UP001500212"/>
    </source>
</evidence>
<dbReference type="InterPro" id="IPR020471">
    <property type="entry name" value="AKR"/>
</dbReference>
<dbReference type="SUPFAM" id="SSF51430">
    <property type="entry name" value="NAD(P)-linked oxidoreductase"/>
    <property type="match status" value="1"/>
</dbReference>
<dbReference type="CDD" id="cd19152">
    <property type="entry name" value="AKR_AKR15A"/>
    <property type="match status" value="1"/>
</dbReference>